<sequence length="101" mass="10975">MSRELSGTAGRLGRGVPQAPPPTWENLGTYWAQTAVPDQTWSDKVGHTRKPLPAYVLVRRLRGWSERVPVKGRWDLPGGGRERPGGGHEICPVVATRPAAG</sequence>
<evidence type="ECO:0000313" key="2">
    <source>
        <dbReference type="EMBL" id="GDY33649.1"/>
    </source>
</evidence>
<protein>
    <submittedName>
        <fullName evidence="2">Uncharacterized protein</fullName>
    </submittedName>
</protein>
<comment type="caution">
    <text evidence="2">The sequence shown here is derived from an EMBL/GenBank/DDBJ whole genome shotgun (WGS) entry which is preliminary data.</text>
</comment>
<dbReference type="AlphaFoldDB" id="A0A4D4JH80"/>
<feature type="compositionally biased region" description="Basic and acidic residues" evidence="1">
    <location>
        <begin position="75"/>
        <end position="86"/>
    </location>
</feature>
<gene>
    <name evidence="2" type="ORF">GTS_52820</name>
</gene>
<organism evidence="2 3">
    <name type="scientific">Gandjariella thermophila</name>
    <dbReference type="NCBI Taxonomy" id="1931992"/>
    <lineage>
        <taxon>Bacteria</taxon>
        <taxon>Bacillati</taxon>
        <taxon>Actinomycetota</taxon>
        <taxon>Actinomycetes</taxon>
        <taxon>Pseudonocardiales</taxon>
        <taxon>Pseudonocardiaceae</taxon>
        <taxon>Gandjariella</taxon>
    </lineage>
</organism>
<evidence type="ECO:0000256" key="1">
    <source>
        <dbReference type="SAM" id="MobiDB-lite"/>
    </source>
</evidence>
<dbReference type="EMBL" id="BJFL01000050">
    <property type="protein sequence ID" value="GDY33649.1"/>
    <property type="molecule type" value="Genomic_DNA"/>
</dbReference>
<accession>A0A4D4JH80</accession>
<keyword evidence="3" id="KW-1185">Reference proteome</keyword>
<name>A0A4D4JH80_9PSEU</name>
<feature type="region of interest" description="Disordered" evidence="1">
    <location>
        <begin position="75"/>
        <end position="101"/>
    </location>
</feature>
<proteinExistence type="predicted"/>
<dbReference type="Proteomes" id="UP000298860">
    <property type="component" value="Unassembled WGS sequence"/>
</dbReference>
<reference evidence="3" key="1">
    <citation type="submission" date="2019-04" db="EMBL/GenBank/DDBJ databases">
        <title>Draft genome sequence of Pseudonocardiaceae bacterium SL3-2-4.</title>
        <authorList>
            <person name="Ningsih F."/>
            <person name="Yokota A."/>
            <person name="Sakai Y."/>
            <person name="Nanatani K."/>
            <person name="Yabe S."/>
            <person name="Oetari A."/>
            <person name="Sjamsuridzal W."/>
        </authorList>
    </citation>
    <scope>NUCLEOTIDE SEQUENCE [LARGE SCALE GENOMIC DNA]</scope>
    <source>
        <strain evidence="3">SL3-2-4</strain>
    </source>
</reference>
<evidence type="ECO:0000313" key="3">
    <source>
        <dbReference type="Proteomes" id="UP000298860"/>
    </source>
</evidence>
<feature type="region of interest" description="Disordered" evidence="1">
    <location>
        <begin position="1"/>
        <end position="23"/>
    </location>
</feature>